<sequence>MIPKGAYWVRVNRFFGDAMMAYAAIEPLRRAALPLVFWGPARTVELFEGSAHVVATVAEPGRKYGIWEAARMLRGHRPAAVLGFPKSARPHLAALLARVPRRLGCGDGGVSLLLTHSVPFYSRDDHFVERYASTVTRAFPELGPLGFTPFRPRAQAFEARSAQAKEAAFEGDYVVLAPGANSGSKRLSLPLFAELGRRLEAMGRRVVILGAGAEDQRLAGELTAELPKALNLVDQCSLSLSAAWVCGARALVGMDSGLAHIAGGAGVPTLAVFGPTRPGHSRPWGPRVQVLRNESLSCLQCMAWHCPLADHPCMNAVPLGSLWEALLAGMAQSASGRA</sequence>
<dbReference type="CDD" id="cd03789">
    <property type="entry name" value="GT9_LPS_heptosyltransferase"/>
    <property type="match status" value="1"/>
</dbReference>
<evidence type="ECO:0000256" key="2">
    <source>
        <dbReference type="ARBA" id="ARBA00022679"/>
    </source>
</evidence>
<organism evidence="3 4">
    <name type="scientific">Candidatus Geothrix skivensis</name>
    <dbReference type="NCBI Taxonomy" id="2954439"/>
    <lineage>
        <taxon>Bacteria</taxon>
        <taxon>Pseudomonadati</taxon>
        <taxon>Acidobacteriota</taxon>
        <taxon>Holophagae</taxon>
        <taxon>Holophagales</taxon>
        <taxon>Holophagaceae</taxon>
        <taxon>Geothrix</taxon>
    </lineage>
</organism>
<dbReference type="SUPFAM" id="SSF53756">
    <property type="entry name" value="UDP-Glycosyltransferase/glycogen phosphorylase"/>
    <property type="match status" value="1"/>
</dbReference>
<protein>
    <submittedName>
        <fullName evidence="3">Glycosyltransferase family 9 protein</fullName>
    </submittedName>
</protein>
<proteinExistence type="predicted"/>
<dbReference type="EMBL" id="JADKIO010000005">
    <property type="protein sequence ID" value="MBK9795897.1"/>
    <property type="molecule type" value="Genomic_DNA"/>
</dbReference>
<comment type="caution">
    <text evidence="3">The sequence shown here is derived from an EMBL/GenBank/DDBJ whole genome shotgun (WGS) entry which is preliminary data.</text>
</comment>
<dbReference type="Gene3D" id="3.40.50.2000">
    <property type="entry name" value="Glycogen Phosphorylase B"/>
    <property type="match status" value="2"/>
</dbReference>
<dbReference type="GO" id="GO:0008713">
    <property type="term" value="F:ADP-heptose-lipopolysaccharide heptosyltransferase activity"/>
    <property type="evidence" value="ECO:0007669"/>
    <property type="project" value="TreeGrafter"/>
</dbReference>
<evidence type="ECO:0000313" key="3">
    <source>
        <dbReference type="EMBL" id="MBK9795897.1"/>
    </source>
</evidence>
<gene>
    <name evidence="3" type="ORF">IPP58_05285</name>
</gene>
<name>A0A9D7SG63_9BACT</name>
<dbReference type="AlphaFoldDB" id="A0A9D7SG63"/>
<dbReference type="Pfam" id="PF01075">
    <property type="entry name" value="Glyco_transf_9"/>
    <property type="match status" value="1"/>
</dbReference>
<dbReference type="GO" id="GO:0005829">
    <property type="term" value="C:cytosol"/>
    <property type="evidence" value="ECO:0007669"/>
    <property type="project" value="TreeGrafter"/>
</dbReference>
<reference evidence="3" key="1">
    <citation type="submission" date="2020-10" db="EMBL/GenBank/DDBJ databases">
        <title>Connecting structure to function with the recovery of over 1000 high-quality activated sludge metagenome-assembled genomes encoding full-length rRNA genes using long-read sequencing.</title>
        <authorList>
            <person name="Singleton C.M."/>
            <person name="Petriglieri F."/>
            <person name="Kristensen J.M."/>
            <person name="Kirkegaard R.H."/>
            <person name="Michaelsen T.Y."/>
            <person name="Andersen M.H."/>
            <person name="Karst S.M."/>
            <person name="Dueholm M.S."/>
            <person name="Nielsen P.H."/>
            <person name="Albertsen M."/>
        </authorList>
    </citation>
    <scope>NUCLEOTIDE SEQUENCE</scope>
    <source>
        <strain evidence="3">Skiv_18-Q3-R9-52_MAXAC.067</strain>
    </source>
</reference>
<evidence type="ECO:0000313" key="4">
    <source>
        <dbReference type="Proteomes" id="UP000886657"/>
    </source>
</evidence>
<accession>A0A9D7SG63</accession>
<dbReference type="Proteomes" id="UP000886657">
    <property type="component" value="Unassembled WGS sequence"/>
</dbReference>
<evidence type="ECO:0000256" key="1">
    <source>
        <dbReference type="ARBA" id="ARBA00022676"/>
    </source>
</evidence>
<keyword evidence="1" id="KW-0328">Glycosyltransferase</keyword>
<dbReference type="PANTHER" id="PTHR30160:SF1">
    <property type="entry name" value="LIPOPOLYSACCHARIDE 1,2-N-ACETYLGLUCOSAMINETRANSFERASE-RELATED"/>
    <property type="match status" value="1"/>
</dbReference>
<dbReference type="InterPro" id="IPR002201">
    <property type="entry name" value="Glyco_trans_9"/>
</dbReference>
<keyword evidence="2" id="KW-0808">Transferase</keyword>
<dbReference type="PANTHER" id="PTHR30160">
    <property type="entry name" value="TETRAACYLDISACCHARIDE 4'-KINASE-RELATED"/>
    <property type="match status" value="1"/>
</dbReference>
<dbReference type="InterPro" id="IPR051199">
    <property type="entry name" value="LPS_LOS_Heptosyltrfase"/>
</dbReference>
<dbReference type="GO" id="GO:0009244">
    <property type="term" value="P:lipopolysaccharide core region biosynthetic process"/>
    <property type="evidence" value="ECO:0007669"/>
    <property type="project" value="TreeGrafter"/>
</dbReference>